<evidence type="ECO:0000256" key="3">
    <source>
        <dbReference type="ARBA" id="ARBA00022448"/>
    </source>
</evidence>
<feature type="transmembrane region" description="Helical" evidence="10">
    <location>
        <begin position="179"/>
        <end position="197"/>
    </location>
</feature>
<dbReference type="InterPro" id="IPR007290">
    <property type="entry name" value="Arv1"/>
</dbReference>
<evidence type="ECO:0000313" key="12">
    <source>
        <dbReference type="Proteomes" id="UP001516400"/>
    </source>
</evidence>
<comment type="similarity">
    <text evidence="2 10">Belongs to the ARV1 family.</text>
</comment>
<dbReference type="GO" id="GO:0097036">
    <property type="term" value="P:regulation of plasma membrane sterol distribution"/>
    <property type="evidence" value="ECO:0007669"/>
    <property type="project" value="UniProtKB-UniRule"/>
</dbReference>
<keyword evidence="5 10" id="KW-0256">Endoplasmic reticulum</keyword>
<dbReference type="PANTHER" id="PTHR14467">
    <property type="entry name" value="ARV1"/>
    <property type="match status" value="1"/>
</dbReference>
<evidence type="ECO:0000256" key="2">
    <source>
        <dbReference type="ARBA" id="ARBA00009187"/>
    </source>
</evidence>
<evidence type="ECO:0000256" key="1">
    <source>
        <dbReference type="ARBA" id="ARBA00004477"/>
    </source>
</evidence>
<evidence type="ECO:0000313" key="11">
    <source>
        <dbReference type="EMBL" id="KAL3276371.1"/>
    </source>
</evidence>
<feature type="transmembrane region" description="Helical" evidence="10">
    <location>
        <begin position="150"/>
        <end position="167"/>
    </location>
</feature>
<keyword evidence="6 10" id="KW-1133">Transmembrane helix</keyword>
<dbReference type="GO" id="GO:0016125">
    <property type="term" value="P:sterol metabolic process"/>
    <property type="evidence" value="ECO:0007669"/>
    <property type="project" value="UniProtKB-UniRule"/>
</dbReference>
<keyword evidence="4 10" id="KW-0812">Transmembrane</keyword>
<accession>A0ABD2NDW5</accession>
<evidence type="ECO:0000256" key="5">
    <source>
        <dbReference type="ARBA" id="ARBA00022824"/>
    </source>
</evidence>
<keyword evidence="9 10" id="KW-0472">Membrane</keyword>
<protein>
    <recommendedName>
        <fullName evidence="10">Protein ARV</fullName>
    </recommendedName>
</protein>
<comment type="caution">
    <text evidence="11">The sequence shown here is derived from an EMBL/GenBank/DDBJ whole genome shotgun (WGS) entry which is preliminary data.</text>
</comment>
<dbReference type="Pfam" id="PF04161">
    <property type="entry name" value="Arv1"/>
    <property type="match status" value="1"/>
</dbReference>
<dbReference type="EMBL" id="JABFTP020000103">
    <property type="protein sequence ID" value="KAL3276371.1"/>
    <property type="molecule type" value="Genomic_DNA"/>
</dbReference>
<dbReference type="PANTHER" id="PTHR14467:SF0">
    <property type="entry name" value="PROTEIN ARV1"/>
    <property type="match status" value="1"/>
</dbReference>
<evidence type="ECO:0000256" key="4">
    <source>
        <dbReference type="ARBA" id="ARBA00022692"/>
    </source>
</evidence>
<reference evidence="11 12" key="1">
    <citation type="journal article" date="2021" name="BMC Biol.">
        <title>Horizontally acquired antibacterial genes associated with adaptive radiation of ladybird beetles.</title>
        <authorList>
            <person name="Li H.S."/>
            <person name="Tang X.F."/>
            <person name="Huang Y.H."/>
            <person name="Xu Z.Y."/>
            <person name="Chen M.L."/>
            <person name="Du X.Y."/>
            <person name="Qiu B.Y."/>
            <person name="Chen P.T."/>
            <person name="Zhang W."/>
            <person name="Slipinski A."/>
            <person name="Escalona H.E."/>
            <person name="Waterhouse R.M."/>
            <person name="Zwick A."/>
            <person name="Pang H."/>
        </authorList>
    </citation>
    <scope>NUCLEOTIDE SEQUENCE [LARGE SCALE GENOMIC DNA]</scope>
    <source>
        <strain evidence="11">SYSU2018</strain>
    </source>
</reference>
<keyword evidence="12" id="KW-1185">Reference proteome</keyword>
<organism evidence="11 12">
    <name type="scientific">Cryptolaemus montrouzieri</name>
    <dbReference type="NCBI Taxonomy" id="559131"/>
    <lineage>
        <taxon>Eukaryota</taxon>
        <taxon>Metazoa</taxon>
        <taxon>Ecdysozoa</taxon>
        <taxon>Arthropoda</taxon>
        <taxon>Hexapoda</taxon>
        <taxon>Insecta</taxon>
        <taxon>Pterygota</taxon>
        <taxon>Neoptera</taxon>
        <taxon>Endopterygota</taxon>
        <taxon>Coleoptera</taxon>
        <taxon>Polyphaga</taxon>
        <taxon>Cucujiformia</taxon>
        <taxon>Coccinelloidea</taxon>
        <taxon>Coccinellidae</taxon>
        <taxon>Scymninae</taxon>
        <taxon>Scymnini</taxon>
        <taxon>Cryptolaemus</taxon>
    </lineage>
</organism>
<keyword evidence="7 10" id="KW-0445">Lipid transport</keyword>
<feature type="transmembrane region" description="Helical" evidence="10">
    <location>
        <begin position="209"/>
        <end position="227"/>
    </location>
</feature>
<dbReference type="AlphaFoldDB" id="A0ABD2NDW5"/>
<feature type="transmembrane region" description="Helical" evidence="10">
    <location>
        <begin position="233"/>
        <end position="253"/>
    </location>
</feature>
<dbReference type="GO" id="GO:0032366">
    <property type="term" value="P:intracellular sterol transport"/>
    <property type="evidence" value="ECO:0007669"/>
    <property type="project" value="UniProtKB-UniRule"/>
</dbReference>
<evidence type="ECO:0000256" key="6">
    <source>
        <dbReference type="ARBA" id="ARBA00022989"/>
    </source>
</evidence>
<comment type="function">
    <text evidence="10">Mediator of sterol homeostasis involved in sterol uptake, trafficking and distribution into membranes.</text>
</comment>
<gene>
    <name evidence="11" type="ORF">HHI36_011755</name>
</gene>
<keyword evidence="3 10" id="KW-0813">Transport</keyword>
<dbReference type="Proteomes" id="UP001516400">
    <property type="component" value="Unassembled WGS sequence"/>
</dbReference>
<evidence type="ECO:0000256" key="7">
    <source>
        <dbReference type="ARBA" id="ARBA00023055"/>
    </source>
</evidence>
<keyword evidence="8 10" id="KW-0443">Lipid metabolism</keyword>
<sequence length="275" mass="32603">MKYLKMVDSVENNTYLCINCGNKVGSLFRKYSPTVLKLTNCEKCHRIADKYVEYDVIILIIDLILLQQKAYRHILFNSNYKVKVLQGIQRYNFQIKFSEFMEIISYYLTSGHIYRLYILRHVFWFEKVQIDFDYNSFEFYKIGIKNASRTLLFVVIVYLHTVLYYKIANKPIITFQEVWKMLAISSFGTFLHLPVLIWDVGDHQEIHKFIIVVYIILSQLTAHMVLVNGSQIWSIYIILISYIFQTVIFDYYYTYIAGTILDGKIMPGSSRILIK</sequence>
<evidence type="ECO:0000256" key="8">
    <source>
        <dbReference type="ARBA" id="ARBA00023098"/>
    </source>
</evidence>
<name>A0ABD2NDW5_9CUCU</name>
<evidence type="ECO:0000256" key="9">
    <source>
        <dbReference type="ARBA" id="ARBA00023136"/>
    </source>
</evidence>
<proteinExistence type="inferred from homology"/>
<evidence type="ECO:0000256" key="10">
    <source>
        <dbReference type="RuleBase" id="RU368065"/>
    </source>
</evidence>
<comment type="subcellular location">
    <subcellularLocation>
        <location evidence="1 10">Endoplasmic reticulum membrane</location>
        <topology evidence="1 10">Multi-pass membrane protein</topology>
    </subcellularLocation>
</comment>
<dbReference type="GO" id="GO:0005789">
    <property type="term" value="C:endoplasmic reticulum membrane"/>
    <property type="evidence" value="ECO:0007669"/>
    <property type="project" value="UniProtKB-SubCell"/>
</dbReference>